<evidence type="ECO:0000313" key="1">
    <source>
        <dbReference type="EMBL" id="KAI8003409.1"/>
    </source>
</evidence>
<accession>A0ACC0GRS4</accession>
<keyword evidence="2" id="KW-1185">Reference proteome</keyword>
<protein>
    <submittedName>
        <fullName evidence="1">Uncharacterized protein</fullName>
    </submittedName>
</protein>
<dbReference type="Proteomes" id="UP001060215">
    <property type="component" value="Chromosome 9"/>
</dbReference>
<gene>
    <name evidence="1" type="ORF">LOK49_LG08G01183</name>
</gene>
<dbReference type="EMBL" id="CM045766">
    <property type="protein sequence ID" value="KAI8003409.1"/>
    <property type="molecule type" value="Genomic_DNA"/>
</dbReference>
<comment type="caution">
    <text evidence="1">The sequence shown here is derived from an EMBL/GenBank/DDBJ whole genome shotgun (WGS) entry which is preliminary data.</text>
</comment>
<proteinExistence type="predicted"/>
<reference evidence="1 2" key="1">
    <citation type="journal article" date="2022" name="Plant J.">
        <title>Chromosome-level genome of Camellia lanceoleosa provides a valuable resource for understanding genome evolution and self-incompatibility.</title>
        <authorList>
            <person name="Gong W."/>
            <person name="Xiao S."/>
            <person name="Wang L."/>
            <person name="Liao Z."/>
            <person name="Chang Y."/>
            <person name="Mo W."/>
            <person name="Hu G."/>
            <person name="Li W."/>
            <person name="Zhao G."/>
            <person name="Zhu H."/>
            <person name="Hu X."/>
            <person name="Ji K."/>
            <person name="Xiang X."/>
            <person name="Song Q."/>
            <person name="Yuan D."/>
            <person name="Jin S."/>
            <person name="Zhang L."/>
        </authorList>
    </citation>
    <scope>NUCLEOTIDE SEQUENCE [LARGE SCALE GENOMIC DNA]</scope>
    <source>
        <strain evidence="1">SQ_2022a</strain>
    </source>
</reference>
<name>A0ACC0GRS4_9ERIC</name>
<sequence length="92" mass="10178">MMDKMIVKTPTIIAMLGLSGVVFDGGDGGFAELGMLAMNNFLPTLPNPQRSLEEISVNCEKQEKVVLVLQEEIEKGHYLDPPCWVLENAMKL</sequence>
<evidence type="ECO:0000313" key="2">
    <source>
        <dbReference type="Proteomes" id="UP001060215"/>
    </source>
</evidence>
<organism evidence="1 2">
    <name type="scientific">Camellia lanceoleosa</name>
    <dbReference type="NCBI Taxonomy" id="1840588"/>
    <lineage>
        <taxon>Eukaryota</taxon>
        <taxon>Viridiplantae</taxon>
        <taxon>Streptophyta</taxon>
        <taxon>Embryophyta</taxon>
        <taxon>Tracheophyta</taxon>
        <taxon>Spermatophyta</taxon>
        <taxon>Magnoliopsida</taxon>
        <taxon>eudicotyledons</taxon>
        <taxon>Gunneridae</taxon>
        <taxon>Pentapetalae</taxon>
        <taxon>asterids</taxon>
        <taxon>Ericales</taxon>
        <taxon>Theaceae</taxon>
        <taxon>Camellia</taxon>
    </lineage>
</organism>